<name>A0A098ER85_9BACL</name>
<accession>A0A098ER85</accession>
<keyword evidence="2" id="KW-0812">Transmembrane</keyword>
<sequence>MKFLAKAFFLLILFTGISIGSYWLIFSQGLILGLFLALVLLIFCLAVVALSLYGLHTGQLAKLRLANRMEVASLLILTVYFSSAVGLFALANTLIEAKDLTKDFTAAEKTQTLALSFFNSASSQNVVGTIEKNGISYSYTTATKDEIDKVDALLSQEKERIDAFFGNESKGELTIVFHDDFDTLSEASGIEDALGYYDYYTQEIHLVPDEYSWDVTLLHEYTHHQSHLYSTEQGLSETRLPAWFEEGTAEYLAGESSDWYEIEEVEAIDFHLMDHNFTFHDTYTRDFDPYVQSLLAVESLAHAYGEDQLQSFLAAKMPSEFYKMLEETTEMKLADFQKTFLDDLIAESKAESEAYDAAYKALENKNHKEAQRLIDELSAEASDEELARLAWMQTDLYLMQDQLDEAIAFMEKRLETSGPQYRTDDLMTLAEFYVLTDPEKSLELIEQADEEAIDDSYAYELEAYLEAYGLINSPSPQEGYEILLDEELIYNETILEEVTEKMENEFPAAS</sequence>
<evidence type="ECO:0000256" key="1">
    <source>
        <dbReference type="SAM" id="Coils"/>
    </source>
</evidence>
<dbReference type="STRING" id="1499687.BN1080_02812"/>
<proteinExistence type="predicted"/>
<reference evidence="3 4" key="1">
    <citation type="submission" date="2014-09" db="EMBL/GenBank/DDBJ databases">
        <authorList>
            <person name="Urmite Genomes Urmite Genomes"/>
        </authorList>
    </citation>
    <scope>NUCLEOTIDE SEQUENCE [LARGE SCALE GENOMIC DNA]</scope>
    <source>
        <strain evidence="3 4">ES2</strain>
    </source>
</reference>
<evidence type="ECO:0000313" key="3">
    <source>
        <dbReference type="EMBL" id="CEG23806.1"/>
    </source>
</evidence>
<organism evidence="3 4">
    <name type="scientific">Planococcus massiliensis</name>
    <dbReference type="NCBI Taxonomy" id="1499687"/>
    <lineage>
        <taxon>Bacteria</taxon>
        <taxon>Bacillati</taxon>
        <taxon>Bacillota</taxon>
        <taxon>Bacilli</taxon>
        <taxon>Bacillales</taxon>
        <taxon>Caryophanaceae</taxon>
        <taxon>Planococcus</taxon>
    </lineage>
</organism>
<protein>
    <submittedName>
        <fullName evidence="3">Uncharacterized protein</fullName>
    </submittedName>
</protein>
<keyword evidence="1" id="KW-0175">Coiled coil</keyword>
<dbReference type="EMBL" id="CCXS01000001">
    <property type="protein sequence ID" value="CEG23806.1"/>
    <property type="molecule type" value="Genomic_DNA"/>
</dbReference>
<evidence type="ECO:0000313" key="4">
    <source>
        <dbReference type="Proteomes" id="UP000043699"/>
    </source>
</evidence>
<keyword evidence="4" id="KW-1185">Reference proteome</keyword>
<feature type="coiled-coil region" evidence="1">
    <location>
        <begin position="345"/>
        <end position="387"/>
    </location>
</feature>
<gene>
    <name evidence="3" type="ORF">BN1080_02812</name>
</gene>
<evidence type="ECO:0000256" key="2">
    <source>
        <dbReference type="SAM" id="Phobius"/>
    </source>
</evidence>
<dbReference type="OrthoDB" id="43895at2"/>
<feature type="transmembrane region" description="Helical" evidence="2">
    <location>
        <begin position="31"/>
        <end position="53"/>
    </location>
</feature>
<feature type="transmembrane region" description="Helical" evidence="2">
    <location>
        <begin position="7"/>
        <end position="25"/>
    </location>
</feature>
<dbReference type="SUPFAM" id="SSF81901">
    <property type="entry name" value="HCP-like"/>
    <property type="match status" value="1"/>
</dbReference>
<keyword evidence="2" id="KW-0472">Membrane</keyword>
<dbReference type="Gene3D" id="1.10.390.20">
    <property type="match status" value="1"/>
</dbReference>
<dbReference type="Proteomes" id="UP000043699">
    <property type="component" value="Unassembled WGS sequence"/>
</dbReference>
<dbReference type="RefSeq" id="WP_052652777.1">
    <property type="nucleotide sequence ID" value="NZ_CCXS01000001.1"/>
</dbReference>
<dbReference type="AlphaFoldDB" id="A0A098ER85"/>
<feature type="transmembrane region" description="Helical" evidence="2">
    <location>
        <begin position="74"/>
        <end position="95"/>
    </location>
</feature>
<keyword evidence="2" id="KW-1133">Transmembrane helix</keyword>